<dbReference type="AlphaFoldDB" id="A0A9W8MUR8"/>
<dbReference type="SUPFAM" id="SSF52047">
    <property type="entry name" value="RNI-like"/>
    <property type="match status" value="1"/>
</dbReference>
<dbReference type="OrthoDB" id="10487609at2759"/>
<evidence type="ECO:0000313" key="2">
    <source>
        <dbReference type="Proteomes" id="UP001148786"/>
    </source>
</evidence>
<dbReference type="Gene3D" id="3.80.10.10">
    <property type="entry name" value="Ribonuclease Inhibitor"/>
    <property type="match status" value="1"/>
</dbReference>
<name>A0A9W8MUR8_9AGAR</name>
<dbReference type="InterPro" id="IPR032675">
    <property type="entry name" value="LRR_dom_sf"/>
</dbReference>
<evidence type="ECO:0008006" key="3">
    <source>
        <dbReference type="Google" id="ProtNLM"/>
    </source>
</evidence>
<gene>
    <name evidence="1" type="ORF">NLJ89_g5719</name>
</gene>
<accession>A0A9W8MUR8</accession>
<evidence type="ECO:0000313" key="1">
    <source>
        <dbReference type="EMBL" id="KAJ3508502.1"/>
    </source>
</evidence>
<dbReference type="PANTHER" id="PTHR38926:SF5">
    <property type="entry name" value="F-BOX AND LEUCINE-RICH REPEAT PROTEIN 6"/>
    <property type="match status" value="1"/>
</dbReference>
<dbReference type="PANTHER" id="PTHR38926">
    <property type="entry name" value="F-BOX DOMAIN CONTAINING PROTEIN, EXPRESSED"/>
    <property type="match status" value="1"/>
</dbReference>
<reference evidence="1" key="1">
    <citation type="submission" date="2022-07" db="EMBL/GenBank/DDBJ databases">
        <title>Genome Sequence of Agrocybe chaxingu.</title>
        <authorList>
            <person name="Buettner E."/>
        </authorList>
    </citation>
    <scope>NUCLEOTIDE SEQUENCE</scope>
    <source>
        <strain evidence="1">MP-N11</strain>
    </source>
</reference>
<keyword evidence="2" id="KW-1185">Reference proteome</keyword>
<dbReference type="EMBL" id="JANKHO010000556">
    <property type="protein sequence ID" value="KAJ3508502.1"/>
    <property type="molecule type" value="Genomic_DNA"/>
</dbReference>
<proteinExistence type="predicted"/>
<comment type="caution">
    <text evidence="1">The sequence shown here is derived from an EMBL/GenBank/DDBJ whole genome shotgun (WGS) entry which is preliminary data.</text>
</comment>
<protein>
    <recommendedName>
        <fullName evidence="3">F-box domain-containing protein</fullName>
    </recommendedName>
</protein>
<sequence>MTLEAWDLIRKMFRNSATDLYRGIPLPGRNRSIQIPIEIFQLIFALVVDSSGFRSETRWILSWVCREWRMISTGTPSLWSHISFDILPSSWDSTRSSEAQIRGLENYVKTCLVRSRTEPLSLFIGISPSWYDTSAHPALAALVAHSNRWKRLHFFAPLSGFEQFHKKDDLSVLDYLRSKPTPHFPDTELSLPLLEELQIKIRHNSRISHYATEEEERILESLRTKVFREMPQLRSIHICSELRGLGNLVENVPETVEEICFSHALTSLFFSTDGGHLKNFQRIKALHIEALKSECPWGPDVPKGYTLPDLECLKLGFDGKQQAAIEKIFEMVKLPSLNSLALYGPSTTFLQIVPHIFGNLRCLDIKRTTYQDGQFVLLMKQLPNLCELATSLPPWHELDAFARCENLEGFDQGVYLPNLEHLRLYCRKSRNRLRYMTYIDTFHSIAESRCEMPPNGAGLSRFKRLKSFTLDVPDSQTRMMVQFELDERASPGHTSQALFDSAKTLMEGELMMLLRGRMQTEDKEVWKQRKILDKVDIWFTKKEKEFEKIKDIREINLSELHHALYAFQLLPLREIEYPPKRKAVKKLRLQDRARVLLDKWDDMLLGVLPTLHWFRCPANSAKAGRLEYVPNDSNIRREPSQKEKLRSKMYGFIDHALEQGSDLDGFLYTSPGRT</sequence>
<dbReference type="Proteomes" id="UP001148786">
    <property type="component" value="Unassembled WGS sequence"/>
</dbReference>
<organism evidence="1 2">
    <name type="scientific">Agrocybe chaxingu</name>
    <dbReference type="NCBI Taxonomy" id="84603"/>
    <lineage>
        <taxon>Eukaryota</taxon>
        <taxon>Fungi</taxon>
        <taxon>Dikarya</taxon>
        <taxon>Basidiomycota</taxon>
        <taxon>Agaricomycotina</taxon>
        <taxon>Agaricomycetes</taxon>
        <taxon>Agaricomycetidae</taxon>
        <taxon>Agaricales</taxon>
        <taxon>Agaricineae</taxon>
        <taxon>Strophariaceae</taxon>
        <taxon>Agrocybe</taxon>
    </lineage>
</organism>